<dbReference type="InterPro" id="IPR050922">
    <property type="entry name" value="LytR/CpsA/Psr_CW_biosynth"/>
</dbReference>
<feature type="compositionally biased region" description="Pro residues" evidence="2">
    <location>
        <begin position="70"/>
        <end position="92"/>
    </location>
</feature>
<evidence type="ECO:0000313" key="6">
    <source>
        <dbReference type="Proteomes" id="UP000473325"/>
    </source>
</evidence>
<keyword evidence="3" id="KW-1133">Transmembrane helix</keyword>
<comment type="caution">
    <text evidence="5">The sequence shown here is derived from an EMBL/GenBank/DDBJ whole genome shotgun (WGS) entry which is preliminary data.</text>
</comment>
<sequence length="417" mass="45547">MPERPRGGGPEDGPDFQWLYGGRGGNGDDQPPPTRPVRRQPREDPRAGTPRPDETQVMRTQPRPGQASRPTPPRPAPTPREPARQPVPPPVDPGRGRSRRRWRPRFRLRYVFLLIVAWLVFLVATPIHAISGMDEIDFAPSGERPDEQPGTTYLLVGSDSRQDLTAEQRKALSTGDASGGRTDTIMLLHTGSGPNVLLSLPRDSIVDIPGHGESKINAAYAYGGPKLLVQTIEQNTGIRVDDYVEIGMGGVAGVVDAVGGITVCPRTNMKDKLAGLNIKKGCQEVDGTTALAYARSRHTSGIGDIDRVRRQREVVSAVGKAVLSPWTVVNPVRWWRLNHAVPDFFQFGQGMGPVRMGLWATAMTRVDGDKGLTCVVPLQDLRVTWDPELAPEMFQTFIDDDTEKVTKKLCSPTGGIG</sequence>
<dbReference type="InterPro" id="IPR004474">
    <property type="entry name" value="LytR_CpsA_psr"/>
</dbReference>
<dbReference type="Pfam" id="PF03816">
    <property type="entry name" value="LytR_cpsA_psr"/>
    <property type="match status" value="1"/>
</dbReference>
<dbReference type="Gene3D" id="3.40.630.190">
    <property type="entry name" value="LCP protein"/>
    <property type="match status" value="1"/>
</dbReference>
<evidence type="ECO:0000256" key="3">
    <source>
        <dbReference type="SAM" id="Phobius"/>
    </source>
</evidence>
<organism evidence="5 6">
    <name type="scientific">Nocardioides flavescens</name>
    <dbReference type="NCBI Taxonomy" id="2691959"/>
    <lineage>
        <taxon>Bacteria</taxon>
        <taxon>Bacillati</taxon>
        <taxon>Actinomycetota</taxon>
        <taxon>Actinomycetes</taxon>
        <taxon>Propionibacteriales</taxon>
        <taxon>Nocardioidaceae</taxon>
        <taxon>Nocardioides</taxon>
    </lineage>
</organism>
<evidence type="ECO:0000256" key="1">
    <source>
        <dbReference type="ARBA" id="ARBA00006068"/>
    </source>
</evidence>
<dbReference type="PANTHER" id="PTHR33392">
    <property type="entry name" value="POLYISOPRENYL-TEICHOIC ACID--PEPTIDOGLYCAN TEICHOIC ACID TRANSFERASE TAGU"/>
    <property type="match status" value="1"/>
</dbReference>
<dbReference type="EMBL" id="WUEK01000004">
    <property type="protein sequence ID" value="MXG89574.1"/>
    <property type="molecule type" value="Genomic_DNA"/>
</dbReference>
<dbReference type="AlphaFoldDB" id="A0A6L7F2F9"/>
<evidence type="ECO:0000313" key="5">
    <source>
        <dbReference type="EMBL" id="MXG89574.1"/>
    </source>
</evidence>
<dbReference type="NCBIfam" id="TIGR00350">
    <property type="entry name" value="lytR_cpsA_psr"/>
    <property type="match status" value="1"/>
</dbReference>
<comment type="similarity">
    <text evidence="1">Belongs to the LytR/CpsA/Psr (LCP) family.</text>
</comment>
<proteinExistence type="inferred from homology"/>
<dbReference type="Proteomes" id="UP000473325">
    <property type="component" value="Unassembled WGS sequence"/>
</dbReference>
<keyword evidence="6" id="KW-1185">Reference proteome</keyword>
<keyword evidence="3" id="KW-0472">Membrane</keyword>
<feature type="transmembrane region" description="Helical" evidence="3">
    <location>
        <begin position="108"/>
        <end position="130"/>
    </location>
</feature>
<dbReference type="RefSeq" id="WP_160877126.1">
    <property type="nucleotide sequence ID" value="NZ_WUEK01000004.1"/>
</dbReference>
<dbReference type="PANTHER" id="PTHR33392:SF6">
    <property type="entry name" value="POLYISOPRENYL-TEICHOIC ACID--PEPTIDOGLYCAN TEICHOIC ACID TRANSFERASE TAGU"/>
    <property type="match status" value="1"/>
</dbReference>
<evidence type="ECO:0000256" key="2">
    <source>
        <dbReference type="SAM" id="MobiDB-lite"/>
    </source>
</evidence>
<feature type="domain" description="Cell envelope-related transcriptional attenuator" evidence="4">
    <location>
        <begin position="181"/>
        <end position="321"/>
    </location>
</feature>
<accession>A0A6L7F2F9</accession>
<reference evidence="5 6" key="1">
    <citation type="submission" date="2019-12" db="EMBL/GenBank/DDBJ databases">
        <authorList>
            <person name="Kun Z."/>
        </authorList>
    </citation>
    <scope>NUCLEOTIDE SEQUENCE [LARGE SCALE GENOMIC DNA]</scope>
    <source>
        <strain evidence="5 6">YIM 123512</strain>
    </source>
</reference>
<feature type="compositionally biased region" description="Basic and acidic residues" evidence="2">
    <location>
        <begin position="40"/>
        <end position="56"/>
    </location>
</feature>
<protein>
    <submittedName>
        <fullName evidence="5">LytR family transcriptional regulator</fullName>
    </submittedName>
</protein>
<evidence type="ECO:0000259" key="4">
    <source>
        <dbReference type="Pfam" id="PF03816"/>
    </source>
</evidence>
<name>A0A6L7F2F9_9ACTN</name>
<feature type="region of interest" description="Disordered" evidence="2">
    <location>
        <begin position="1"/>
        <end position="98"/>
    </location>
</feature>
<keyword evidence="3" id="KW-0812">Transmembrane</keyword>
<gene>
    <name evidence="5" type="ORF">GRQ65_08430</name>
</gene>